<feature type="compositionally biased region" description="Low complexity" evidence="1">
    <location>
        <begin position="164"/>
        <end position="174"/>
    </location>
</feature>
<reference evidence="2" key="1">
    <citation type="submission" date="2020-02" db="EMBL/GenBank/DDBJ databases">
        <authorList>
            <person name="Meier V. D."/>
        </authorList>
    </citation>
    <scope>NUCLEOTIDE SEQUENCE</scope>
    <source>
        <strain evidence="2">AVDCRST_MAG08</strain>
    </source>
</reference>
<evidence type="ECO:0000256" key="1">
    <source>
        <dbReference type="SAM" id="MobiDB-lite"/>
    </source>
</evidence>
<feature type="region of interest" description="Disordered" evidence="1">
    <location>
        <begin position="1"/>
        <end position="211"/>
    </location>
</feature>
<sequence>PLRAGDGAVQDAQRRHRVHRQRDRQLGRVGRAGEGTAERDDLRLAGRRHHLAPHGRAVPGPHGHETGACPLPRRSAGADRRGRRARGHDLLQRRRRLGAAPGGPRADAGRGRHRPRAGSPGGSHRDGGRAAGAPVGRLVRRRGAAGHARPGGGAHRRRAGAGAGLARGAAALPRVGRRHRGRHPAGNRRFRGGRARPLGRGGAPRPSGPGL</sequence>
<protein>
    <submittedName>
        <fullName evidence="2">Uncharacterized protein</fullName>
    </submittedName>
</protein>
<dbReference type="AlphaFoldDB" id="A0A6J4IY66"/>
<dbReference type="EMBL" id="CADCTG010000202">
    <property type="protein sequence ID" value="CAA9262638.1"/>
    <property type="molecule type" value="Genomic_DNA"/>
</dbReference>
<feature type="non-terminal residue" evidence="2">
    <location>
        <position position="211"/>
    </location>
</feature>
<gene>
    <name evidence="2" type="ORF">AVDCRST_MAG08-2778</name>
</gene>
<evidence type="ECO:0000313" key="2">
    <source>
        <dbReference type="EMBL" id="CAA9262638.1"/>
    </source>
</evidence>
<feature type="non-terminal residue" evidence="2">
    <location>
        <position position="1"/>
    </location>
</feature>
<proteinExistence type="predicted"/>
<organism evidence="2">
    <name type="scientific">uncultured Acetobacteraceae bacterium</name>
    <dbReference type="NCBI Taxonomy" id="169975"/>
    <lineage>
        <taxon>Bacteria</taxon>
        <taxon>Pseudomonadati</taxon>
        <taxon>Pseudomonadota</taxon>
        <taxon>Alphaproteobacteria</taxon>
        <taxon>Acetobacterales</taxon>
        <taxon>Acetobacteraceae</taxon>
        <taxon>environmental samples</taxon>
    </lineage>
</organism>
<name>A0A6J4IY66_9PROT</name>
<accession>A0A6J4IY66</accession>
<feature type="compositionally biased region" description="Basic residues" evidence="1">
    <location>
        <begin position="175"/>
        <end position="194"/>
    </location>
</feature>